<dbReference type="PROSITE" id="PS01174">
    <property type="entry name" value="LIPASE_GDXG_SER"/>
    <property type="match status" value="1"/>
</dbReference>
<dbReference type="EMBL" id="MVBO01000072">
    <property type="protein sequence ID" value="OZJ03712.1"/>
    <property type="molecule type" value="Genomic_DNA"/>
</dbReference>
<evidence type="ECO:0000256" key="3">
    <source>
        <dbReference type="PROSITE-ProRule" id="PRU10038"/>
    </source>
</evidence>
<evidence type="ECO:0000256" key="1">
    <source>
        <dbReference type="ARBA" id="ARBA00010515"/>
    </source>
</evidence>
<evidence type="ECO:0000313" key="5">
    <source>
        <dbReference type="EMBL" id="OZJ03712.1"/>
    </source>
</evidence>
<dbReference type="InterPro" id="IPR050300">
    <property type="entry name" value="GDXG_lipolytic_enzyme"/>
</dbReference>
<feature type="non-terminal residue" evidence="5">
    <location>
        <position position="441"/>
    </location>
</feature>
<protein>
    <recommendedName>
        <fullName evidence="4">Alpha/beta hydrolase fold-3 domain-containing protein</fullName>
    </recommendedName>
</protein>
<dbReference type="InterPro" id="IPR029058">
    <property type="entry name" value="AB_hydrolase_fold"/>
</dbReference>
<dbReference type="InterPro" id="IPR033140">
    <property type="entry name" value="Lipase_GDXG_put_SER_AS"/>
</dbReference>
<feature type="domain" description="Alpha/beta hydrolase fold-3" evidence="4">
    <location>
        <begin position="151"/>
        <end position="246"/>
    </location>
</feature>
<keyword evidence="6" id="KW-1185">Reference proteome</keyword>
<keyword evidence="2" id="KW-0378">Hydrolase</keyword>
<dbReference type="GO" id="GO:0016787">
    <property type="term" value="F:hydrolase activity"/>
    <property type="evidence" value="ECO:0007669"/>
    <property type="project" value="UniProtKB-KW"/>
</dbReference>
<organism evidence="5 6">
    <name type="scientific">Bifiguratus adelaidae</name>
    <dbReference type="NCBI Taxonomy" id="1938954"/>
    <lineage>
        <taxon>Eukaryota</taxon>
        <taxon>Fungi</taxon>
        <taxon>Fungi incertae sedis</taxon>
        <taxon>Mucoromycota</taxon>
        <taxon>Mucoromycotina</taxon>
        <taxon>Endogonomycetes</taxon>
        <taxon>Endogonales</taxon>
        <taxon>Endogonales incertae sedis</taxon>
        <taxon>Bifiguratus</taxon>
    </lineage>
</organism>
<dbReference type="Pfam" id="PF07859">
    <property type="entry name" value="Abhydrolase_3"/>
    <property type="match status" value="3"/>
</dbReference>
<dbReference type="OrthoDB" id="408631at2759"/>
<sequence length="441" mass="48344">MFIEPKSAVFIPSVGNLAYKEGRERGDAEGYHDVSVRIYRPKNRESDVLPAVVYFHGGGWVLGDIDIADSAVANVCQRTQAVCISLNYSLSPEAAFPMALNECVAVTTYVFEHAQKFQIDPQRIAVAEGYRERLQATLSSSHLSCDRLSGTDTASYKESGCGAYNLTTHSMRYFHDQYCPDVSQRSDPDVSPFMTPIEGLKNLSPALVVTIEADPLRDEGEAYDRRMIEAGVQVQMVRVSGVAHVFGDVPVRIYRPKGREAQVLPAVVFFHGGGWVSCDLDEVDAFVSNLCQRTQAIYISVDYSLSPEVRFPVAVNECDGVVSYVFEHAQELQVDGKRIAVAGDSAGGNLAAVMARKATEKGHKLCFQALIFPVTDCTRTDTASYKECGGGAYFLTTDSMRFCINEYAPDETLRSDPDMSPLLAPLEALKSLPPALVLTIE</sequence>
<dbReference type="AlphaFoldDB" id="A0A261XZE6"/>
<feature type="active site" evidence="3">
    <location>
        <position position="345"/>
    </location>
</feature>
<dbReference type="SUPFAM" id="SSF53474">
    <property type="entry name" value="alpha/beta-Hydrolases"/>
    <property type="match status" value="2"/>
</dbReference>
<evidence type="ECO:0000259" key="4">
    <source>
        <dbReference type="Pfam" id="PF07859"/>
    </source>
</evidence>
<name>A0A261XZE6_9FUNG</name>
<comment type="similarity">
    <text evidence="1">Belongs to the 'GDXG' lipolytic enzyme family.</text>
</comment>
<dbReference type="PANTHER" id="PTHR48081">
    <property type="entry name" value="AB HYDROLASE SUPERFAMILY PROTEIN C4A8.06C"/>
    <property type="match status" value="1"/>
</dbReference>
<reference evidence="5 6" key="1">
    <citation type="journal article" date="2017" name="Mycologia">
        <title>Bifiguratus adelaidae, gen. et sp. nov., a new member of Mucoromycotina in endophytic and soil-dwelling habitats.</title>
        <authorList>
            <person name="Torres-Cruz T.J."/>
            <person name="Billingsley Tobias T.L."/>
            <person name="Almatruk M."/>
            <person name="Hesse C."/>
            <person name="Kuske C.R."/>
            <person name="Desiro A."/>
            <person name="Benucci G.M."/>
            <person name="Bonito G."/>
            <person name="Stajich J.E."/>
            <person name="Dunlap C."/>
            <person name="Arnold A.E."/>
            <person name="Porras-Alfaro A."/>
        </authorList>
    </citation>
    <scope>NUCLEOTIDE SEQUENCE [LARGE SCALE GENOMIC DNA]</scope>
    <source>
        <strain evidence="5 6">AZ0501</strain>
    </source>
</reference>
<gene>
    <name evidence="5" type="ORF">BZG36_03293</name>
</gene>
<dbReference type="Gene3D" id="3.40.50.1820">
    <property type="entry name" value="alpha/beta hydrolase"/>
    <property type="match status" value="3"/>
</dbReference>
<accession>A0A261XZE6</accession>
<dbReference type="PANTHER" id="PTHR48081:SF8">
    <property type="entry name" value="ALPHA_BETA HYDROLASE FOLD-3 DOMAIN-CONTAINING PROTEIN-RELATED"/>
    <property type="match status" value="1"/>
</dbReference>
<feature type="domain" description="Alpha/beta hydrolase fold-3" evidence="4">
    <location>
        <begin position="267"/>
        <end position="440"/>
    </location>
</feature>
<dbReference type="Proteomes" id="UP000242875">
    <property type="component" value="Unassembled WGS sequence"/>
</dbReference>
<evidence type="ECO:0000313" key="6">
    <source>
        <dbReference type="Proteomes" id="UP000242875"/>
    </source>
</evidence>
<dbReference type="InterPro" id="IPR013094">
    <property type="entry name" value="AB_hydrolase_3"/>
</dbReference>
<evidence type="ECO:0000256" key="2">
    <source>
        <dbReference type="ARBA" id="ARBA00022801"/>
    </source>
</evidence>
<proteinExistence type="inferred from homology"/>
<comment type="caution">
    <text evidence="5">The sequence shown here is derived from an EMBL/GenBank/DDBJ whole genome shotgun (WGS) entry which is preliminary data.</text>
</comment>
<feature type="domain" description="Alpha/beta hydrolase fold-3" evidence="4">
    <location>
        <begin position="52"/>
        <end position="127"/>
    </location>
</feature>